<dbReference type="EMBL" id="JARO02003916">
    <property type="protein sequence ID" value="KPP69522.1"/>
    <property type="molecule type" value="Genomic_DNA"/>
</dbReference>
<evidence type="ECO:0000313" key="2">
    <source>
        <dbReference type="Proteomes" id="UP000034805"/>
    </source>
</evidence>
<reference evidence="1 2" key="1">
    <citation type="submission" date="2015-08" db="EMBL/GenBank/DDBJ databases">
        <title>The genome of the Asian arowana (Scleropages formosus).</title>
        <authorList>
            <person name="Tan M.H."/>
            <person name="Gan H.M."/>
            <person name="Croft L.J."/>
            <person name="Austin C.M."/>
        </authorList>
    </citation>
    <scope>NUCLEOTIDE SEQUENCE [LARGE SCALE GENOMIC DNA]</scope>
    <source>
        <strain evidence="1">Aro1</strain>
    </source>
</reference>
<sequence length="98" mass="10929">VLVQGCQLDRIDLEQFLHHIYQKLREVENSIAEVLQQQQPRARGQFDDGTMGFGITNITEEQPQRKLGVSVVTADMGLVSMIRQGILALQLLPPNSSA</sequence>
<dbReference type="PANTHER" id="PTHR14918">
    <property type="entry name" value="KICSTOR COMPLEX PROTEIN SZT2"/>
    <property type="match status" value="1"/>
</dbReference>
<feature type="non-terminal residue" evidence="1">
    <location>
        <position position="1"/>
    </location>
</feature>
<evidence type="ECO:0000313" key="1">
    <source>
        <dbReference type="EMBL" id="KPP69522.1"/>
    </source>
</evidence>
<dbReference type="InterPro" id="IPR033228">
    <property type="entry name" value="SZT2"/>
</dbReference>
<dbReference type="GO" id="GO:0005777">
    <property type="term" value="C:peroxisome"/>
    <property type="evidence" value="ECO:0007669"/>
    <property type="project" value="InterPro"/>
</dbReference>
<organism evidence="1 2">
    <name type="scientific">Scleropages formosus</name>
    <name type="common">Asian bonytongue</name>
    <name type="synonym">Osteoglossum formosum</name>
    <dbReference type="NCBI Taxonomy" id="113540"/>
    <lineage>
        <taxon>Eukaryota</taxon>
        <taxon>Metazoa</taxon>
        <taxon>Chordata</taxon>
        <taxon>Craniata</taxon>
        <taxon>Vertebrata</taxon>
        <taxon>Euteleostomi</taxon>
        <taxon>Actinopterygii</taxon>
        <taxon>Neopterygii</taxon>
        <taxon>Teleostei</taxon>
        <taxon>Osteoglossocephala</taxon>
        <taxon>Osteoglossomorpha</taxon>
        <taxon>Osteoglossiformes</taxon>
        <taxon>Osteoglossidae</taxon>
        <taxon>Scleropages</taxon>
    </lineage>
</organism>
<feature type="non-terminal residue" evidence="1">
    <location>
        <position position="98"/>
    </location>
</feature>
<comment type="caution">
    <text evidence="1">The sequence shown here is derived from an EMBL/GenBank/DDBJ whole genome shotgun (WGS) entry which is preliminary data.</text>
</comment>
<name>A0A0P7UI64_SCLFO</name>
<dbReference type="PANTHER" id="PTHR14918:SF3">
    <property type="entry name" value="KICSTOR COMPLEX PROTEIN SZT2"/>
    <property type="match status" value="1"/>
</dbReference>
<proteinExistence type="predicted"/>
<dbReference type="Proteomes" id="UP000034805">
    <property type="component" value="Unassembled WGS sequence"/>
</dbReference>
<dbReference type="AlphaFoldDB" id="A0A0P7UI64"/>
<protein>
    <submittedName>
        <fullName evidence="1">Uncharacterized protein</fullName>
    </submittedName>
</protein>
<accession>A0A0P7UI64</accession>
<gene>
    <name evidence="1" type="ORF">Z043_111716</name>
</gene>